<sequence>NLYNKIKWRDIRNHFSQEILDRFNLFFFQYILFVEKNVSPIIFVSERHW</sequence>
<name>A0A6G0VSB3_APHCR</name>
<organism evidence="1 2">
    <name type="scientific">Aphis craccivora</name>
    <name type="common">Cowpea aphid</name>
    <dbReference type="NCBI Taxonomy" id="307492"/>
    <lineage>
        <taxon>Eukaryota</taxon>
        <taxon>Metazoa</taxon>
        <taxon>Ecdysozoa</taxon>
        <taxon>Arthropoda</taxon>
        <taxon>Hexapoda</taxon>
        <taxon>Insecta</taxon>
        <taxon>Pterygota</taxon>
        <taxon>Neoptera</taxon>
        <taxon>Paraneoptera</taxon>
        <taxon>Hemiptera</taxon>
        <taxon>Sternorrhyncha</taxon>
        <taxon>Aphidomorpha</taxon>
        <taxon>Aphidoidea</taxon>
        <taxon>Aphididae</taxon>
        <taxon>Aphidini</taxon>
        <taxon>Aphis</taxon>
        <taxon>Aphis</taxon>
    </lineage>
</organism>
<evidence type="ECO:0000313" key="1">
    <source>
        <dbReference type="EMBL" id="KAF0707585.1"/>
    </source>
</evidence>
<accession>A0A6G0VSB3</accession>
<dbReference type="AlphaFoldDB" id="A0A6G0VSB3"/>
<feature type="non-terminal residue" evidence="1">
    <location>
        <position position="1"/>
    </location>
</feature>
<comment type="caution">
    <text evidence="1">The sequence shown here is derived from an EMBL/GenBank/DDBJ whole genome shotgun (WGS) entry which is preliminary data.</text>
</comment>
<dbReference type="EMBL" id="VUJU01012480">
    <property type="protein sequence ID" value="KAF0707585.1"/>
    <property type="molecule type" value="Genomic_DNA"/>
</dbReference>
<keyword evidence="2" id="KW-1185">Reference proteome</keyword>
<dbReference type="Proteomes" id="UP000478052">
    <property type="component" value="Unassembled WGS sequence"/>
</dbReference>
<protein>
    <submittedName>
        <fullName evidence="1">Uncharacterized protein</fullName>
    </submittedName>
</protein>
<gene>
    <name evidence="1" type="ORF">FWK35_00030775</name>
</gene>
<reference evidence="1 2" key="1">
    <citation type="submission" date="2019-08" db="EMBL/GenBank/DDBJ databases">
        <title>Whole genome of Aphis craccivora.</title>
        <authorList>
            <person name="Voronova N.V."/>
            <person name="Shulinski R.S."/>
            <person name="Bandarenka Y.V."/>
            <person name="Zhorov D.G."/>
            <person name="Warner D."/>
        </authorList>
    </citation>
    <scope>NUCLEOTIDE SEQUENCE [LARGE SCALE GENOMIC DNA]</scope>
    <source>
        <strain evidence="1">180601</strain>
        <tissue evidence="1">Whole Body</tissue>
    </source>
</reference>
<proteinExistence type="predicted"/>
<evidence type="ECO:0000313" key="2">
    <source>
        <dbReference type="Proteomes" id="UP000478052"/>
    </source>
</evidence>